<feature type="signal peptide" evidence="1">
    <location>
        <begin position="1"/>
        <end position="18"/>
    </location>
</feature>
<name>A0A2T0FGB8_9ASCO</name>
<feature type="chain" id="PRO_5015547798" evidence="1">
    <location>
        <begin position="19"/>
        <end position="664"/>
    </location>
</feature>
<dbReference type="PANTHER" id="PTHR23221:SF7">
    <property type="entry name" value="PHOSPHATIDYLINOSITOL-GLYCAN-SPECIFIC PHOSPHOLIPASE D"/>
    <property type="match status" value="1"/>
</dbReference>
<dbReference type="AlphaFoldDB" id="A0A2T0FGB8"/>
<dbReference type="EMBL" id="NDIQ01000001">
    <property type="protein sequence ID" value="PRT54024.1"/>
    <property type="molecule type" value="Genomic_DNA"/>
</dbReference>
<dbReference type="Proteomes" id="UP000238350">
    <property type="component" value="Unassembled WGS sequence"/>
</dbReference>
<dbReference type="SUPFAM" id="SSF50965">
    <property type="entry name" value="Galactose oxidase, central domain"/>
    <property type="match status" value="1"/>
</dbReference>
<dbReference type="Gene3D" id="2.130.10.130">
    <property type="entry name" value="Integrin alpha, N-terminal"/>
    <property type="match status" value="1"/>
</dbReference>
<dbReference type="GeneID" id="36515393"/>
<proteinExistence type="predicted"/>
<dbReference type="GO" id="GO:0004621">
    <property type="term" value="F:glycosylphosphatidylinositol phospholipase D activity"/>
    <property type="evidence" value="ECO:0007669"/>
    <property type="project" value="TreeGrafter"/>
</dbReference>
<dbReference type="Pfam" id="PF00882">
    <property type="entry name" value="Zn_dep_PLPC"/>
    <property type="match status" value="1"/>
</dbReference>
<gene>
    <name evidence="3" type="ORF">B9G98_01644</name>
</gene>
<evidence type="ECO:0000313" key="3">
    <source>
        <dbReference type="EMBL" id="PRT54024.1"/>
    </source>
</evidence>
<evidence type="ECO:0000259" key="2">
    <source>
        <dbReference type="Pfam" id="PF00882"/>
    </source>
</evidence>
<evidence type="ECO:0000256" key="1">
    <source>
        <dbReference type="SAM" id="SignalP"/>
    </source>
</evidence>
<dbReference type="RefSeq" id="XP_024663970.1">
    <property type="nucleotide sequence ID" value="XM_024808202.1"/>
</dbReference>
<sequence length="664" mass="72609">MRFSIAVWGVWLILVSFGETCGVAVHATLIHRLLPFLPETVLEHQDYLRAGAFYPDAFYNCLGLSDVAEASHWPPFLAAGAQLVREKEQAGEDAGPLRAFLYGALSHQVSDVSWHSLGVHQGLLKVMADSEFNGNIDDAHSTLDVGGDMIQVYRLLSSGQNIDWLTESWTYDSQDIKEILAKLGYNSISSTQINYCMAQGRAALTAELNVAKLGYIRYAQKSPTIFDQLEDYFVGGMVDMHLQTVECAGSFEPWFENAVSDPWDICQVFDGKRPHHNIKLLLDYDPYVNQLGKMIKKVKPYTDSFKSTISEQSNSKVVAANQFSQLGKSVLFWGGNWVVSAPAIGQVFVLDENLKVKYVLKGSVKEEGEFYSRFGAALATLFLQGQEFLVVSSPGQSQLDFFDVEGNYRGTLVWPDAITKYGGHGIKLVGESMLADWTGLYVGAPYADVTETQDGAVYKILYKDIAELVMRNDTQYVQDEPISGAAKYARFGMKLAASNQFVLVGAPGLAKVYGFDPWTLKLKLTLDGPPNSGFGGYLLEQSPQGYIAIGAPLHDEGGTQSGSVFVYKNTGRKAFSGSSSFAYFGHSGTLFGSSIYVGSAHAENERGAIWRLDLNQYSFEKLTSGLTPGSGGFAAKLASNGTHLLVGAPYFDQLGGVALYNTTE</sequence>
<evidence type="ECO:0000313" key="4">
    <source>
        <dbReference type="Proteomes" id="UP000238350"/>
    </source>
</evidence>
<dbReference type="InterPro" id="IPR029002">
    <property type="entry name" value="PLPC/GPLD1"/>
</dbReference>
<dbReference type="PANTHER" id="PTHR23221">
    <property type="entry name" value="GLYCOSYLPHOSPHATIDYLINOSITOL PHOSPHOLIPASE D"/>
    <property type="match status" value="1"/>
</dbReference>
<dbReference type="InterPro" id="IPR011043">
    <property type="entry name" value="Gal_Oxase/kelch_b-propeller"/>
</dbReference>
<keyword evidence="4" id="KW-1185">Reference proteome</keyword>
<comment type="caution">
    <text evidence="3">The sequence shown here is derived from an EMBL/GenBank/DDBJ whole genome shotgun (WGS) entry which is preliminary data.</text>
</comment>
<reference evidence="3 4" key="1">
    <citation type="submission" date="2017-04" db="EMBL/GenBank/DDBJ databases">
        <title>Genome sequencing of [Candida] sorbophila.</title>
        <authorList>
            <person name="Ahn J.O."/>
        </authorList>
    </citation>
    <scope>NUCLEOTIDE SEQUENCE [LARGE SCALE GENOMIC DNA]</scope>
    <source>
        <strain evidence="3 4">DS02</strain>
    </source>
</reference>
<dbReference type="InterPro" id="IPR028994">
    <property type="entry name" value="Integrin_alpha_N"/>
</dbReference>
<dbReference type="GO" id="GO:0031012">
    <property type="term" value="C:extracellular matrix"/>
    <property type="evidence" value="ECO:0007669"/>
    <property type="project" value="TreeGrafter"/>
</dbReference>
<accession>A0A2T0FGB8</accession>
<feature type="domain" description="Phospholipase C/D" evidence="2">
    <location>
        <begin position="25"/>
        <end position="209"/>
    </location>
</feature>
<dbReference type="OrthoDB" id="5317514at2759"/>
<keyword evidence="1" id="KW-0732">Signal</keyword>
<organism evidence="3 4">
    <name type="scientific">Wickerhamiella sorbophila</name>
    <dbReference type="NCBI Taxonomy" id="45607"/>
    <lineage>
        <taxon>Eukaryota</taxon>
        <taxon>Fungi</taxon>
        <taxon>Dikarya</taxon>
        <taxon>Ascomycota</taxon>
        <taxon>Saccharomycotina</taxon>
        <taxon>Dipodascomycetes</taxon>
        <taxon>Dipodascales</taxon>
        <taxon>Trichomonascaceae</taxon>
        <taxon>Wickerhamiella</taxon>
    </lineage>
</organism>
<protein>
    <submittedName>
        <fullName evidence="3">Phosphatidylinositol-glycan-specific phospholipase D</fullName>
    </submittedName>
</protein>
<dbReference type="STRING" id="45607.A0A2T0FGB8"/>